<name>A0A182Q057_9DIPT</name>
<keyword evidence="2" id="KW-1185">Reference proteome</keyword>
<dbReference type="AlphaFoldDB" id="A0A182Q057"/>
<sequence>MALRSIGTHTSLLRVQCHQVVQIDHGDFLVGRLDRVRAVDDVAANLDAQVTTDGAGLGVGRVGGSQHLAASLHGVQAFPDHRNDRAGAHVMVTREPEPPYREERQLFHGTYPHELHRDQLEALGLEAFDDFTDEPTLDSIGLDHDERTFLVGGHGG</sequence>
<reference evidence="1" key="2">
    <citation type="submission" date="2020-05" db="UniProtKB">
        <authorList>
            <consortium name="EnsemblMetazoa"/>
        </authorList>
    </citation>
    <scope>IDENTIFICATION</scope>
    <source>
        <strain evidence="1">FAR1</strain>
    </source>
</reference>
<evidence type="ECO:0000313" key="1">
    <source>
        <dbReference type="EnsemblMetazoa" id="AFAF000446-PA"/>
    </source>
</evidence>
<proteinExistence type="predicted"/>
<protein>
    <submittedName>
        <fullName evidence="1">Uncharacterized protein</fullName>
    </submittedName>
</protein>
<accession>A0A182Q057</accession>
<dbReference type="EnsemblMetazoa" id="AFAF000446-RA">
    <property type="protein sequence ID" value="AFAF000446-PA"/>
    <property type="gene ID" value="AFAF000446"/>
</dbReference>
<organism evidence="1 2">
    <name type="scientific">Anopheles farauti</name>
    <dbReference type="NCBI Taxonomy" id="69004"/>
    <lineage>
        <taxon>Eukaryota</taxon>
        <taxon>Metazoa</taxon>
        <taxon>Ecdysozoa</taxon>
        <taxon>Arthropoda</taxon>
        <taxon>Hexapoda</taxon>
        <taxon>Insecta</taxon>
        <taxon>Pterygota</taxon>
        <taxon>Neoptera</taxon>
        <taxon>Endopterygota</taxon>
        <taxon>Diptera</taxon>
        <taxon>Nematocera</taxon>
        <taxon>Culicoidea</taxon>
        <taxon>Culicidae</taxon>
        <taxon>Anophelinae</taxon>
        <taxon>Anopheles</taxon>
    </lineage>
</organism>
<evidence type="ECO:0000313" key="2">
    <source>
        <dbReference type="Proteomes" id="UP000075886"/>
    </source>
</evidence>
<reference evidence="2" key="1">
    <citation type="submission" date="2014-01" db="EMBL/GenBank/DDBJ databases">
        <title>The Genome Sequence of Anopheles farauti FAR1 (V2).</title>
        <authorList>
            <consortium name="The Broad Institute Genomics Platform"/>
            <person name="Neafsey D.E."/>
            <person name="Besansky N."/>
            <person name="Howell P."/>
            <person name="Walton C."/>
            <person name="Young S.K."/>
            <person name="Zeng Q."/>
            <person name="Gargeya S."/>
            <person name="Fitzgerald M."/>
            <person name="Haas B."/>
            <person name="Abouelleil A."/>
            <person name="Allen A.W."/>
            <person name="Alvarado L."/>
            <person name="Arachchi H.M."/>
            <person name="Berlin A.M."/>
            <person name="Chapman S.B."/>
            <person name="Gainer-Dewar J."/>
            <person name="Goldberg J."/>
            <person name="Griggs A."/>
            <person name="Gujja S."/>
            <person name="Hansen M."/>
            <person name="Howarth C."/>
            <person name="Imamovic A."/>
            <person name="Ireland A."/>
            <person name="Larimer J."/>
            <person name="McCowan C."/>
            <person name="Murphy C."/>
            <person name="Pearson M."/>
            <person name="Poon T.W."/>
            <person name="Priest M."/>
            <person name="Roberts A."/>
            <person name="Saif S."/>
            <person name="Shea T."/>
            <person name="Sisk P."/>
            <person name="Sykes S."/>
            <person name="Wortman J."/>
            <person name="Nusbaum C."/>
            <person name="Birren B."/>
        </authorList>
    </citation>
    <scope>NUCLEOTIDE SEQUENCE [LARGE SCALE GENOMIC DNA]</scope>
    <source>
        <strain evidence="2">FAR1</strain>
    </source>
</reference>
<dbReference type="EMBL" id="AXCN02000429">
    <property type="status" value="NOT_ANNOTATED_CDS"/>
    <property type="molecule type" value="Genomic_DNA"/>
</dbReference>
<dbReference type="VEuPathDB" id="VectorBase:AFAF000446"/>
<dbReference type="Proteomes" id="UP000075886">
    <property type="component" value="Unassembled WGS sequence"/>
</dbReference>